<dbReference type="EMBL" id="PQFF01000258">
    <property type="protein sequence ID" value="RHZ69614.1"/>
    <property type="molecule type" value="Genomic_DNA"/>
</dbReference>
<reference evidence="1 2" key="1">
    <citation type="submission" date="2018-08" db="EMBL/GenBank/DDBJ databases">
        <title>Genome and evolution of the arbuscular mycorrhizal fungus Diversispora epigaea (formerly Glomus versiforme) and its bacterial endosymbionts.</title>
        <authorList>
            <person name="Sun X."/>
            <person name="Fei Z."/>
            <person name="Harrison M."/>
        </authorList>
    </citation>
    <scope>NUCLEOTIDE SEQUENCE [LARGE SCALE GENOMIC DNA]</scope>
    <source>
        <strain evidence="1 2">IT104</strain>
    </source>
</reference>
<dbReference type="AlphaFoldDB" id="A0A397I8C5"/>
<evidence type="ECO:0000313" key="2">
    <source>
        <dbReference type="Proteomes" id="UP000266861"/>
    </source>
</evidence>
<accession>A0A397I8C5</accession>
<proteinExistence type="predicted"/>
<comment type="caution">
    <text evidence="1">The sequence shown here is derived from an EMBL/GenBank/DDBJ whole genome shotgun (WGS) entry which is preliminary data.</text>
</comment>
<evidence type="ECO:0000313" key="1">
    <source>
        <dbReference type="EMBL" id="RHZ69614.1"/>
    </source>
</evidence>
<dbReference type="Proteomes" id="UP000266861">
    <property type="component" value="Unassembled WGS sequence"/>
</dbReference>
<organism evidence="1 2">
    <name type="scientific">Diversispora epigaea</name>
    <dbReference type="NCBI Taxonomy" id="1348612"/>
    <lineage>
        <taxon>Eukaryota</taxon>
        <taxon>Fungi</taxon>
        <taxon>Fungi incertae sedis</taxon>
        <taxon>Mucoromycota</taxon>
        <taxon>Glomeromycotina</taxon>
        <taxon>Glomeromycetes</taxon>
        <taxon>Diversisporales</taxon>
        <taxon>Diversisporaceae</taxon>
        <taxon>Diversispora</taxon>
    </lineage>
</organism>
<keyword evidence="2" id="KW-1185">Reference proteome</keyword>
<name>A0A397I8C5_9GLOM</name>
<dbReference type="OrthoDB" id="28112at2759"/>
<gene>
    <name evidence="1" type="ORF">Glove_281g52</name>
</gene>
<sequence>MNWLQVISHFPRFTEFMSRRFYTKCCLEDASMQFNEEVANIKINLAHVIEFSPVHQVYKDLLSKEVTFLAFYQACIIIEKQRCKNNVFERYKLSNSKRCQSASRMALKTSLSISKDIYCGILYEQALEVVSDPEEFKRRFRELTS</sequence>
<protein>
    <submittedName>
        <fullName evidence="1">Uncharacterized protein</fullName>
    </submittedName>
</protein>